<dbReference type="FunFam" id="1.25.40.10:FF:000344">
    <property type="entry name" value="Pentatricopeptide repeat-containing protein"/>
    <property type="match status" value="1"/>
</dbReference>
<evidence type="ECO:0000313" key="5">
    <source>
        <dbReference type="Proteomes" id="UP000825935"/>
    </source>
</evidence>
<comment type="caution">
    <text evidence="4">The sequence shown here is derived from an EMBL/GenBank/DDBJ whole genome shotgun (WGS) entry which is preliminary data.</text>
</comment>
<dbReference type="PANTHER" id="PTHR47926">
    <property type="entry name" value="PENTATRICOPEPTIDE REPEAT-CONTAINING PROTEIN"/>
    <property type="match status" value="1"/>
</dbReference>
<feature type="repeat" description="PPR" evidence="2">
    <location>
        <begin position="474"/>
        <end position="508"/>
    </location>
</feature>
<proteinExistence type="predicted"/>
<evidence type="ECO:0000256" key="1">
    <source>
        <dbReference type="ARBA" id="ARBA00022737"/>
    </source>
</evidence>
<feature type="repeat" description="PPR" evidence="2">
    <location>
        <begin position="949"/>
        <end position="983"/>
    </location>
</feature>
<dbReference type="Pfam" id="PF13041">
    <property type="entry name" value="PPR_2"/>
    <property type="match status" value="10"/>
</dbReference>
<dbReference type="InterPro" id="IPR032867">
    <property type="entry name" value="DYW_dom"/>
</dbReference>
<evidence type="ECO:0000256" key="2">
    <source>
        <dbReference type="PROSITE-ProRule" id="PRU00708"/>
    </source>
</evidence>
<dbReference type="PANTHER" id="PTHR47926:SF382">
    <property type="entry name" value="PENTACOTRIPEPTIDE-REPEAT REGION OF PRORP DOMAIN-CONTAINING PROTEIN"/>
    <property type="match status" value="1"/>
</dbReference>
<feature type="repeat" description="PPR" evidence="2">
    <location>
        <begin position="745"/>
        <end position="779"/>
    </location>
</feature>
<gene>
    <name evidence="4" type="ORF">KP509_03G011500</name>
</gene>
<name>A0A8T2UXC8_CERRI</name>
<dbReference type="FunFam" id="1.25.40.10:FF:000031">
    <property type="entry name" value="Pentatricopeptide repeat-containing protein mitochondrial"/>
    <property type="match status" value="3"/>
</dbReference>
<dbReference type="InterPro" id="IPR046960">
    <property type="entry name" value="PPR_At4g14850-like_plant"/>
</dbReference>
<dbReference type="PROSITE" id="PS51375">
    <property type="entry name" value="PPR"/>
    <property type="match status" value="13"/>
</dbReference>
<dbReference type="EMBL" id="CM035408">
    <property type="protein sequence ID" value="KAH7440807.1"/>
    <property type="molecule type" value="Genomic_DNA"/>
</dbReference>
<feature type="repeat" description="PPR" evidence="2">
    <location>
        <begin position="1051"/>
        <end position="1085"/>
    </location>
</feature>
<feature type="repeat" description="PPR" evidence="2">
    <location>
        <begin position="133"/>
        <end position="167"/>
    </location>
</feature>
<dbReference type="NCBIfam" id="TIGR00756">
    <property type="entry name" value="PPR"/>
    <property type="match status" value="9"/>
</dbReference>
<dbReference type="FunFam" id="1.25.40.10:FF:000285">
    <property type="entry name" value="Pentatricopeptide repeat-containing protein, chloroplastic"/>
    <property type="match status" value="2"/>
</dbReference>
<protein>
    <recommendedName>
        <fullName evidence="3">DYW domain-containing protein</fullName>
    </recommendedName>
</protein>
<dbReference type="Proteomes" id="UP000825935">
    <property type="component" value="Chromosome 3"/>
</dbReference>
<dbReference type="Pfam" id="PF01535">
    <property type="entry name" value="PPR"/>
    <property type="match status" value="2"/>
</dbReference>
<dbReference type="GO" id="GO:0008270">
    <property type="term" value="F:zinc ion binding"/>
    <property type="evidence" value="ECO:0007669"/>
    <property type="project" value="InterPro"/>
</dbReference>
<feature type="repeat" description="PPR" evidence="2">
    <location>
        <begin position="235"/>
        <end position="269"/>
    </location>
</feature>
<dbReference type="GO" id="GO:0003723">
    <property type="term" value="F:RNA binding"/>
    <property type="evidence" value="ECO:0007669"/>
    <property type="project" value="InterPro"/>
</dbReference>
<dbReference type="GO" id="GO:0009451">
    <property type="term" value="P:RNA modification"/>
    <property type="evidence" value="ECO:0007669"/>
    <property type="project" value="InterPro"/>
</dbReference>
<sequence>MAKKPSVLQCWKEYFVERSNKINPACQSFKHTTTQKSLWFDCCHSVPSVERSDWTIRPIALSAFGHKVEENSFLPELHACSKHKDLCRGTKLHYHIQRYGLLEVFADALVTMYARCGALEKARELLDVYGSGDVFTWTAIIVGYTDKGQPEEALCIFAKLQQVGLIPNAVTLVYALKACGSIRAIKRGEEIHELITKDGFLTNNVKLCTALLGMYVKCGSLLKARQVLEELPVRDVISWNALITGYVEHDKGQEALLCFDEMQREGLLPDSVTIACILRACGSMKEHDKGERIYNQFVKEGVVEQDIVLGNALIDMYAKCGALEKAQQVLQELPVRNFISWNIMIAGCTNHGKNKQALKHFDRMIQEGISPDAVTYTCALKACGCIGATDVGQKLHDEIAKQGLLQNHVKLGTALVDMYAKSGAFTKAWQVLEALPVRNVVSWNALIAGYVEDSKGEQALDCLEQMQYEGLSPDVVTFTCILKACGNIGALDEGERIHHEIAQQGLLATHDILGNALLAMYANCGALAKAWALLQELPMRSVISWNIMIGAYANESDGEQALICFEQMQQENHVPDAVTYASLLKVYGSTGVLDKGERIHNVIAQRKLLEKHTELGSALIDMYAKCGAFRKAWDVLDGLYLRNVVCWNALITGYVEHGQGEKALDCVEQMQGEGFSPDAITCLCIFKACGIIRHALKGEKIHDEIAEKGWLQDNAVLITSLVDMYAKCGSFTKARSVLEGCRIHNVMSWNALLAGYAEHGEGYEAIRCYEEMQCNDISPDAATFSCILKACSSIRAYYIGEEIHKRILDQNMLRDNVILGTALVDIYAKCGALAKAHRVLEELPVRNVISWNALITGYIEHDKCAQAFWCFSQIKHEGLSPNSVTYTCILQACGSLQAADKGEEIHNEIELNGMLGTDIVLDTALVDMYAKCGALEKAHGILEKLPLKNVVSWNALIAGYCQHEADDQALLSFEQMKRNGVHPDSVTFTCVLKACGSIGAADQGEKIHGEIVKQGLSNNNIVLCTALLGMYSKCGAAAKAQQLLKDSSVRDVISWNALIVGLIQQGEVVKALKCFEQMQTEGFSPDVATFSSVLSACSRIGLVDEAQSYFMNMSAKYGVTPDLEHYACMIDLFGRAGHLDRAVEVIEKLPSPNSGVWSTLLGACRKWEDIIVGRWAFEHALKVDKSDSAAYVLMANIYASAGMEEDAKTIEIMSIENKATMKQAHSWWIDKTGYAHQFHTGETNLVKIDQIHLKLKDLAQKVNAFSKFKIHSFCVYCDKMALAFALINTPVGESVSVMFDKPICCECHIGTSLISEIEHRIIIVHDQNRRHVFQDGKCSCEDSWVE</sequence>
<keyword evidence="1" id="KW-0677">Repeat</keyword>
<dbReference type="InterPro" id="IPR011990">
    <property type="entry name" value="TPR-like_helical_dom_sf"/>
</dbReference>
<feature type="repeat" description="PPR" evidence="2">
    <location>
        <begin position="337"/>
        <end position="371"/>
    </location>
</feature>
<dbReference type="Pfam" id="PF14432">
    <property type="entry name" value="DYW_deaminase"/>
    <property type="match status" value="1"/>
</dbReference>
<feature type="domain" description="DYW" evidence="3">
    <location>
        <begin position="1273"/>
        <end position="1344"/>
    </location>
</feature>
<accession>A0A8T2UXC8</accession>
<evidence type="ECO:0000259" key="3">
    <source>
        <dbReference type="Pfam" id="PF14432"/>
    </source>
</evidence>
<dbReference type="FunFam" id="1.25.40.10:FF:000090">
    <property type="entry name" value="Pentatricopeptide repeat-containing protein, chloroplastic"/>
    <property type="match status" value="1"/>
</dbReference>
<feature type="repeat" description="PPR" evidence="2">
    <location>
        <begin position="643"/>
        <end position="677"/>
    </location>
</feature>
<feature type="repeat" description="PPR" evidence="2">
    <location>
        <begin position="847"/>
        <end position="881"/>
    </location>
</feature>
<dbReference type="Gene3D" id="1.25.40.10">
    <property type="entry name" value="Tetratricopeptide repeat domain"/>
    <property type="match status" value="9"/>
</dbReference>
<evidence type="ECO:0000313" key="4">
    <source>
        <dbReference type="EMBL" id="KAH7440807.1"/>
    </source>
</evidence>
<feature type="repeat" description="PPR" evidence="2">
    <location>
        <begin position="1086"/>
        <end position="1121"/>
    </location>
</feature>
<dbReference type="OrthoDB" id="1916518at2759"/>
<feature type="repeat" description="PPR" evidence="2">
    <location>
        <begin position="541"/>
        <end position="575"/>
    </location>
</feature>
<dbReference type="InterPro" id="IPR002885">
    <property type="entry name" value="PPR_rpt"/>
</dbReference>
<organism evidence="4 5">
    <name type="scientific">Ceratopteris richardii</name>
    <name type="common">Triangle waterfern</name>
    <dbReference type="NCBI Taxonomy" id="49495"/>
    <lineage>
        <taxon>Eukaryota</taxon>
        <taxon>Viridiplantae</taxon>
        <taxon>Streptophyta</taxon>
        <taxon>Embryophyta</taxon>
        <taxon>Tracheophyta</taxon>
        <taxon>Polypodiopsida</taxon>
        <taxon>Polypodiidae</taxon>
        <taxon>Polypodiales</taxon>
        <taxon>Pteridineae</taxon>
        <taxon>Pteridaceae</taxon>
        <taxon>Parkerioideae</taxon>
        <taxon>Ceratopteris</taxon>
    </lineage>
</organism>
<feature type="repeat" description="PPR" evidence="2">
    <location>
        <begin position="439"/>
        <end position="473"/>
    </location>
</feature>
<reference evidence="4" key="1">
    <citation type="submission" date="2021-08" db="EMBL/GenBank/DDBJ databases">
        <title>WGS assembly of Ceratopteris richardii.</title>
        <authorList>
            <person name="Marchant D.B."/>
            <person name="Chen G."/>
            <person name="Jenkins J."/>
            <person name="Shu S."/>
            <person name="Leebens-Mack J."/>
            <person name="Grimwood J."/>
            <person name="Schmutz J."/>
            <person name="Soltis P."/>
            <person name="Soltis D."/>
            <person name="Chen Z.-H."/>
        </authorList>
    </citation>
    <scope>NUCLEOTIDE SEQUENCE</scope>
    <source>
        <strain evidence="4">Whitten #5841</strain>
        <tissue evidence="4">Leaf</tissue>
    </source>
</reference>
<feature type="repeat" description="PPR" evidence="2">
    <location>
        <begin position="984"/>
        <end position="1018"/>
    </location>
</feature>
<keyword evidence="5" id="KW-1185">Reference proteome</keyword>